<keyword evidence="3 7" id="KW-0547">Nucleotide-binding</keyword>
<dbReference type="UniPathway" id="UPA00148">
    <property type="reaction ID" value="UER00220"/>
</dbReference>
<keyword evidence="4 7" id="KW-0067">ATP-binding</keyword>
<dbReference type="EC" id="6.3.5.9" evidence="7"/>
<dbReference type="Pfam" id="PF07685">
    <property type="entry name" value="GATase_3"/>
    <property type="match status" value="1"/>
</dbReference>
<dbReference type="Gene3D" id="3.40.50.880">
    <property type="match status" value="1"/>
</dbReference>
<organism evidence="10 11">
    <name type="scientific">Berryella intestinalis</name>
    <dbReference type="NCBI Taxonomy" id="1531429"/>
    <lineage>
        <taxon>Bacteria</taxon>
        <taxon>Bacillati</taxon>
        <taxon>Actinomycetota</taxon>
        <taxon>Coriobacteriia</taxon>
        <taxon>Eggerthellales</taxon>
        <taxon>Eggerthellaceae</taxon>
        <taxon>Berryella</taxon>
    </lineage>
</organism>
<name>A0A0A8B5I1_9ACTN</name>
<comment type="miscellaneous">
    <text evidence="7">The a and c carboxylates of hydrogenobyrinate are activated for nucleophilic attack via formation of a phosphorylated intermediate by ATP. CobB catalyzes first the amidation of the c-carboxylate, and then that of the a-carboxylate.</text>
</comment>
<dbReference type="InterPro" id="IPR002586">
    <property type="entry name" value="CobQ/CobB/MinD/ParA_Nub-bd_dom"/>
</dbReference>
<dbReference type="InterPro" id="IPR004484">
    <property type="entry name" value="CbiA/CobB_synth"/>
</dbReference>
<dbReference type="PANTHER" id="PTHR43873:SF1">
    <property type="entry name" value="COBYRINATE A,C-DIAMIDE SYNTHASE"/>
    <property type="match status" value="1"/>
</dbReference>
<keyword evidence="11" id="KW-1185">Reference proteome</keyword>
<evidence type="ECO:0000313" key="10">
    <source>
        <dbReference type="EMBL" id="AJC12053.1"/>
    </source>
</evidence>
<evidence type="ECO:0000256" key="2">
    <source>
        <dbReference type="ARBA" id="ARBA00022598"/>
    </source>
</evidence>
<keyword evidence="6 7" id="KW-0315">Glutamine amidotransferase</keyword>
<feature type="domain" description="CobQ/CobB/MinD/ParA nucleotide binding" evidence="8">
    <location>
        <begin position="11"/>
        <end position="195"/>
    </location>
</feature>
<dbReference type="GO" id="GO:0042242">
    <property type="term" value="F:cobyrinic acid a,c-diamide synthase activity"/>
    <property type="evidence" value="ECO:0007669"/>
    <property type="project" value="InterPro"/>
</dbReference>
<reference evidence="10 11" key="2">
    <citation type="journal article" date="2015" name="Genome Announc.">
        <title>Complete Genome Sequence of Coriobacteriaceae Strain 68-1-3, a Novel Mucus-Degrading Isolate from the Swine Intestinal Tract.</title>
        <authorList>
            <person name="Looft T."/>
            <person name="Bayles D.O."/>
            <person name="Alt D.P."/>
            <person name="Stanton T.B."/>
        </authorList>
    </citation>
    <scope>NUCLEOTIDE SEQUENCE [LARGE SCALE GENOMIC DNA]</scope>
    <source>
        <strain evidence="10 11">68-1-3</strain>
    </source>
</reference>
<sequence length="487" mass="52589">MGEQSFELPRLMIAAPHGKSGKTVITTGLLRALKDRGLSVQPFKKGPDYIDPGWHAVACGSRSRNLDSCFMDAPTMRRVLRDASVGADLALIEGAHGLFDGSDAAGTSSSAEVAKRTATPVVLVVDTTRMTRTTAAVVLGCMHLDPDVTLAGVILNRVHGPRHENTIRTSIERYCGVPVLGAVPKDERLLLPDRHLGLVSSVEVGTADSFVSGVADVLGEHIDFEALLAVASSAPALTCPSEPLFASLRIDARDKERVKIAVVRDRAFNFYYEENLHALEAAGADLVFVDSMNDLGLPDDIDGLYVGGGFPEVFASQLQANVSFRTSVKRAIEAGVAGYAECGGLMYLTRTMHTDEGAFSMVGAFDAEVRMERNRQGHGYANVVARDEHPWFAAGTKIVGHEHHHSKVTVAKGECSFAFDNQRGRGIEDAKDGLCLNRTVAGYTHVNAIASPVWASGFVEAARAYKAERRKSREPRMLEPFFVLKRA</sequence>
<dbReference type="SUPFAM" id="SSF52317">
    <property type="entry name" value="Class I glutamine amidotransferase-like"/>
    <property type="match status" value="1"/>
</dbReference>
<evidence type="ECO:0000259" key="9">
    <source>
        <dbReference type="Pfam" id="PF07685"/>
    </source>
</evidence>
<dbReference type="EMBL" id="CP009302">
    <property type="protein sequence ID" value="AJC12053.1"/>
    <property type="molecule type" value="Genomic_DNA"/>
</dbReference>
<dbReference type="SUPFAM" id="SSF52540">
    <property type="entry name" value="P-loop containing nucleoside triphosphate hydrolases"/>
    <property type="match status" value="1"/>
</dbReference>
<evidence type="ECO:0000256" key="1">
    <source>
        <dbReference type="ARBA" id="ARBA00001946"/>
    </source>
</evidence>
<gene>
    <name evidence="7" type="primary">cobB</name>
    <name evidence="10" type="ORF">JI75_04595</name>
</gene>
<accession>A0A0A8B5I1</accession>
<evidence type="ECO:0000256" key="3">
    <source>
        <dbReference type="ARBA" id="ARBA00022741"/>
    </source>
</evidence>
<comment type="catalytic activity">
    <reaction evidence="7">
        <text>hydrogenobyrinate + 2 L-glutamine + 2 ATP + 2 H2O = hydrogenobyrinate a,c-diamide + 2 L-glutamate + 2 ADP + 2 phosphate + 2 H(+)</text>
        <dbReference type="Rhea" id="RHEA:12544"/>
        <dbReference type="ChEBI" id="CHEBI:15377"/>
        <dbReference type="ChEBI" id="CHEBI:15378"/>
        <dbReference type="ChEBI" id="CHEBI:29985"/>
        <dbReference type="ChEBI" id="CHEBI:30616"/>
        <dbReference type="ChEBI" id="CHEBI:43474"/>
        <dbReference type="ChEBI" id="CHEBI:58359"/>
        <dbReference type="ChEBI" id="CHEBI:77873"/>
        <dbReference type="ChEBI" id="CHEBI:77874"/>
        <dbReference type="ChEBI" id="CHEBI:456216"/>
        <dbReference type="EC" id="6.3.5.9"/>
    </reaction>
</comment>
<dbReference type="STRING" id="1531429.JI75_04595"/>
<evidence type="ECO:0000256" key="4">
    <source>
        <dbReference type="ARBA" id="ARBA00022840"/>
    </source>
</evidence>
<feature type="active site" description="Nucleophile" evidence="7">
    <location>
        <position position="342"/>
    </location>
</feature>
<dbReference type="HOGENOM" id="CLU_022752_2_1_11"/>
<comment type="domain">
    <text evidence="7">Comprises of two domains. The C-terminal domain contains the binding site for glutamine and catalyzes the hydrolysis of this substrate to glutamate and ammonia. The N-terminal domain is anticipated to bind ATP and hydrogenobyrinate and catalyzes the ultimate synthesis of the diamide product. The ammonia produced via the glutaminase domain is probably translocated to the adjacent domain via a molecular tunnel, where it reacts with an activated intermediate.</text>
</comment>
<dbReference type="PROSITE" id="PS51274">
    <property type="entry name" value="GATASE_COBBQ"/>
    <property type="match status" value="1"/>
</dbReference>
<dbReference type="KEGG" id="cbac:JI75_04595"/>
<dbReference type="NCBIfam" id="NF002204">
    <property type="entry name" value="PRK01077.1"/>
    <property type="match status" value="1"/>
</dbReference>
<dbReference type="CDD" id="cd05388">
    <property type="entry name" value="CobB_N"/>
    <property type="match status" value="1"/>
</dbReference>
<comment type="function">
    <text evidence="7">Catalyzes the ATP-dependent amidation of the two carboxylate groups at positions a and c of hydrogenobyrinate, using either L-glutamine or ammonia as the nitrogen source.</text>
</comment>
<evidence type="ECO:0000259" key="8">
    <source>
        <dbReference type="Pfam" id="PF01656"/>
    </source>
</evidence>
<proteinExistence type="inferred from homology"/>
<evidence type="ECO:0000256" key="5">
    <source>
        <dbReference type="ARBA" id="ARBA00022842"/>
    </source>
</evidence>
<dbReference type="GO" id="GO:0005524">
    <property type="term" value="F:ATP binding"/>
    <property type="evidence" value="ECO:0007669"/>
    <property type="project" value="UniProtKB-UniRule"/>
</dbReference>
<dbReference type="HAMAP" id="MF_00027">
    <property type="entry name" value="CobB_CbiA"/>
    <property type="match status" value="1"/>
</dbReference>
<comment type="pathway">
    <text evidence="7">Cofactor biosynthesis; adenosylcobalamin biosynthesis; cob(II)yrinate a,c-diamide from precorrin-2 (aerobic route): step 9/10.</text>
</comment>
<comment type="similarity">
    <text evidence="7">Belongs to the CobB/CbiA family.</text>
</comment>
<dbReference type="InterPro" id="IPR011698">
    <property type="entry name" value="GATase_3"/>
</dbReference>
<evidence type="ECO:0000256" key="7">
    <source>
        <dbReference type="HAMAP-Rule" id="MF_00027"/>
    </source>
</evidence>
<comment type="cofactor">
    <cofactor evidence="1 7">
        <name>Mg(2+)</name>
        <dbReference type="ChEBI" id="CHEBI:18420"/>
    </cofactor>
</comment>
<dbReference type="OrthoDB" id="9764035at2"/>
<dbReference type="NCBIfam" id="TIGR00379">
    <property type="entry name" value="cobB"/>
    <property type="match status" value="1"/>
</dbReference>
<dbReference type="Proteomes" id="UP000031121">
    <property type="component" value="Chromosome"/>
</dbReference>
<evidence type="ECO:0000256" key="6">
    <source>
        <dbReference type="ARBA" id="ARBA00022962"/>
    </source>
</evidence>
<feature type="domain" description="CobB/CobQ-like glutamine amidotransferase" evidence="9">
    <location>
        <begin position="259"/>
        <end position="447"/>
    </location>
</feature>
<protein>
    <recommendedName>
        <fullName evidence="7">Hydrogenobyrinate a,c-diamide synthase</fullName>
        <ecNumber evidence="7">6.3.5.9</ecNumber>
    </recommendedName>
    <alternativeName>
        <fullName evidence="7">Hydrogenobyrinic acid a,c-diamide synthase</fullName>
    </alternativeName>
</protein>
<dbReference type="Gene3D" id="3.40.50.300">
    <property type="entry name" value="P-loop containing nucleotide triphosphate hydrolases"/>
    <property type="match status" value="1"/>
</dbReference>
<dbReference type="PANTHER" id="PTHR43873">
    <property type="entry name" value="COBYRINATE A,C-DIAMIDE SYNTHASE"/>
    <property type="match status" value="1"/>
</dbReference>
<dbReference type="InterPro" id="IPR027417">
    <property type="entry name" value="P-loop_NTPase"/>
</dbReference>
<keyword evidence="5 7" id="KW-0460">Magnesium</keyword>
<feature type="site" description="Increases nucleophilicity of active site Cys" evidence="7">
    <location>
        <position position="445"/>
    </location>
</feature>
<keyword evidence="2 7" id="KW-0436">Ligase</keyword>
<keyword evidence="7" id="KW-0169">Cobalamin biosynthesis</keyword>
<dbReference type="GO" id="GO:0043802">
    <property type="term" value="F:hydrogenobyrinic acid a,c-diamide synthase (glutamine-hydrolysing) activity"/>
    <property type="evidence" value="ECO:0007669"/>
    <property type="project" value="UniProtKB-UniRule"/>
</dbReference>
<reference evidence="11" key="1">
    <citation type="submission" date="2014-08" db="EMBL/GenBank/DDBJ databases">
        <title>Coriobacteriaceae sp. complete genome.</title>
        <authorList>
            <person name="Looft T."/>
            <person name="Bayles D.O."/>
            <person name="Stanton T.B."/>
        </authorList>
    </citation>
    <scope>NUCLEOTIDE SEQUENCE [LARGE SCALE GENOMIC DNA]</scope>
    <source>
        <strain evidence="11">68-1-3</strain>
    </source>
</reference>
<dbReference type="AlphaFoldDB" id="A0A0A8B5I1"/>
<dbReference type="GO" id="GO:0009236">
    <property type="term" value="P:cobalamin biosynthetic process"/>
    <property type="evidence" value="ECO:0007669"/>
    <property type="project" value="UniProtKB-UniRule"/>
</dbReference>
<dbReference type="InterPro" id="IPR029062">
    <property type="entry name" value="Class_I_gatase-like"/>
</dbReference>
<dbReference type="CDD" id="cd03130">
    <property type="entry name" value="GATase1_CobB"/>
    <property type="match status" value="1"/>
</dbReference>
<dbReference type="RefSeq" id="WP_039689074.1">
    <property type="nucleotide sequence ID" value="NZ_CP009302.1"/>
</dbReference>
<dbReference type="Pfam" id="PF01656">
    <property type="entry name" value="CbiA"/>
    <property type="match status" value="1"/>
</dbReference>
<evidence type="ECO:0000313" key="11">
    <source>
        <dbReference type="Proteomes" id="UP000031121"/>
    </source>
</evidence>